<dbReference type="Proteomes" id="UP000410984">
    <property type="component" value="Unassembled WGS sequence"/>
</dbReference>
<evidence type="ECO:0000313" key="2">
    <source>
        <dbReference type="EMBL" id="VUD71484.1"/>
    </source>
</evidence>
<accession>A0A509ECW1</accession>
<proteinExistence type="predicted"/>
<name>A0A509ECW1_9HYPH</name>
<dbReference type="EMBL" id="CABFPH010000023">
    <property type="protein sequence ID" value="VUD71484.1"/>
    <property type="molecule type" value="Genomic_DNA"/>
</dbReference>
<gene>
    <name evidence="2" type="ORF">MET9862_02066</name>
</gene>
<dbReference type="CDD" id="cd02440">
    <property type="entry name" value="AdoMet_MTases"/>
    <property type="match status" value="1"/>
</dbReference>
<dbReference type="GO" id="GO:0008757">
    <property type="term" value="F:S-adenosylmethionine-dependent methyltransferase activity"/>
    <property type="evidence" value="ECO:0007669"/>
    <property type="project" value="InterPro"/>
</dbReference>
<organism evidence="2 3">
    <name type="scientific">Methylobacterium symbioticum</name>
    <dbReference type="NCBI Taxonomy" id="2584084"/>
    <lineage>
        <taxon>Bacteria</taxon>
        <taxon>Pseudomonadati</taxon>
        <taxon>Pseudomonadota</taxon>
        <taxon>Alphaproteobacteria</taxon>
        <taxon>Hyphomicrobiales</taxon>
        <taxon>Methylobacteriaceae</taxon>
        <taxon>Methylobacterium</taxon>
    </lineage>
</organism>
<sequence length="332" mass="36833">MISFLRRALRPTHSTQNSAAENGTGPLDVLVEVTPRTFDPVLYRLANPDIAEAGADPAAHFKAFGRAEGRLQVNPALLDPASAYRREKFARFAGLLDDSYPCTAFPAMAGTALTLKDYLAESANIDFAPFITEIEAHPERTYLDLGCGLRRRVYRNCLYLEVYPSAAADVIVEPTCSYPIRDGAFDGIGCFAVLEHTRQPWRVAREIHRMLKPGGRIWIDWPFLQPVHGYPSHYFNATREGLSSIFEDLGFRVESAETRPDQGPEQTLAWILRALADRLPLAERARFEALTVGELLREPPQGPLWSDLVGGLDDSTRSMLACGNCLIATKAL</sequence>
<feature type="domain" description="Methyltransferase type 11" evidence="1">
    <location>
        <begin position="168"/>
        <end position="219"/>
    </location>
</feature>
<keyword evidence="3" id="KW-1185">Reference proteome</keyword>
<dbReference type="AlphaFoldDB" id="A0A509ECW1"/>
<dbReference type="Pfam" id="PF08241">
    <property type="entry name" value="Methyltransf_11"/>
    <property type="match status" value="1"/>
</dbReference>
<protein>
    <recommendedName>
        <fullName evidence="1">Methyltransferase type 11 domain-containing protein</fullName>
    </recommendedName>
</protein>
<dbReference type="InterPro" id="IPR013216">
    <property type="entry name" value="Methyltransf_11"/>
</dbReference>
<reference evidence="2 3" key="1">
    <citation type="submission" date="2019-06" db="EMBL/GenBank/DDBJ databases">
        <authorList>
            <person name="Rodrigo-Torres L."/>
            <person name="Arahal R. D."/>
            <person name="Lucena T."/>
        </authorList>
    </citation>
    <scope>NUCLEOTIDE SEQUENCE [LARGE SCALE GENOMIC DNA]</scope>
    <source>
        <strain evidence="2 3">SB0023/3</strain>
    </source>
</reference>
<dbReference type="SUPFAM" id="SSF53335">
    <property type="entry name" value="S-adenosyl-L-methionine-dependent methyltransferases"/>
    <property type="match status" value="1"/>
</dbReference>
<dbReference type="Gene3D" id="3.40.50.150">
    <property type="entry name" value="Vaccinia Virus protein VP39"/>
    <property type="match status" value="1"/>
</dbReference>
<evidence type="ECO:0000313" key="3">
    <source>
        <dbReference type="Proteomes" id="UP000410984"/>
    </source>
</evidence>
<evidence type="ECO:0000259" key="1">
    <source>
        <dbReference type="Pfam" id="PF08241"/>
    </source>
</evidence>
<dbReference type="RefSeq" id="WP_210248097.1">
    <property type="nucleotide sequence ID" value="NZ_CABFPH010000023.1"/>
</dbReference>
<dbReference type="InterPro" id="IPR029063">
    <property type="entry name" value="SAM-dependent_MTases_sf"/>
</dbReference>